<evidence type="ECO:0000313" key="2">
    <source>
        <dbReference type="EMBL" id="GLI60710.1"/>
    </source>
</evidence>
<sequence>MGMDPGRFCGPLRQLRYDDPRPYGASYIRFGRTTAPPASVNLKLGHYSPPSMMRWDPLVAAIRCASQASPGWLLALLPAGNLLGHDGRQDTSLTLTSGLMMLNLGSTAGSSAGGGIVSGAGVSHLGAASVTTAAAAAGILVSGLQPPRNRRATISSISTINSSPASAADGGTAAITMQRCSGVDWGIDGHGSARAVEGSGYQGLVRRRCAYQISLISDGGASEAPTHGSHVPRQLCAYVEYVQGGPHQIHEHLQRPRLNSHHQQLREQQQQQREGGETPHSQAVQLGAPPSQVTFLNGSGIPAVRCANPSLGGLPGYEERGSMSLALGLAAELHAGGGGGAKDLLYPLAPPAAGGGDAAGTEIGGDVVNGQPPPLPLPPPAVEVAGLPSRIMGSGSLAAGPLGATWLQSPPLPRGPSSFRRAISGIGASEDFYRYSCETEWGALGHGVDRQDTFTFTGPESSFSQSQSQSQSRVGLALRETGGGPAVSGQGNG</sequence>
<feature type="region of interest" description="Disordered" evidence="1">
    <location>
        <begin position="451"/>
        <end position="493"/>
    </location>
</feature>
<protein>
    <submittedName>
        <fullName evidence="2">Uncharacterized protein</fullName>
    </submittedName>
</protein>
<feature type="region of interest" description="Disordered" evidence="1">
    <location>
        <begin position="257"/>
        <end position="285"/>
    </location>
</feature>
<feature type="compositionally biased region" description="Low complexity" evidence="1">
    <location>
        <begin position="461"/>
        <end position="472"/>
    </location>
</feature>
<reference evidence="2 3" key="1">
    <citation type="journal article" date="2023" name="IScience">
        <title>Expanded male sex-determining region conserved during the evolution of homothallism in the green alga Volvox.</title>
        <authorList>
            <person name="Yamamoto K."/>
            <person name="Matsuzaki R."/>
            <person name="Mahakham W."/>
            <person name="Heman W."/>
            <person name="Sekimoto H."/>
            <person name="Kawachi M."/>
            <person name="Minakuchi Y."/>
            <person name="Toyoda A."/>
            <person name="Nozaki H."/>
        </authorList>
    </citation>
    <scope>NUCLEOTIDE SEQUENCE [LARGE SCALE GENOMIC DNA]</scope>
    <source>
        <strain evidence="2 3">NIES-4468</strain>
    </source>
</reference>
<dbReference type="EMBL" id="BSDZ01000008">
    <property type="protein sequence ID" value="GLI60710.1"/>
    <property type="molecule type" value="Genomic_DNA"/>
</dbReference>
<gene>
    <name evidence="2" type="ORF">VaNZ11_002803</name>
</gene>
<dbReference type="Proteomes" id="UP001165090">
    <property type="component" value="Unassembled WGS sequence"/>
</dbReference>
<organism evidence="2 3">
    <name type="scientific">Volvox africanus</name>
    <dbReference type="NCBI Taxonomy" id="51714"/>
    <lineage>
        <taxon>Eukaryota</taxon>
        <taxon>Viridiplantae</taxon>
        <taxon>Chlorophyta</taxon>
        <taxon>core chlorophytes</taxon>
        <taxon>Chlorophyceae</taxon>
        <taxon>CS clade</taxon>
        <taxon>Chlamydomonadales</taxon>
        <taxon>Volvocaceae</taxon>
        <taxon>Volvox</taxon>
    </lineage>
</organism>
<name>A0ABQ5RT34_9CHLO</name>
<comment type="caution">
    <text evidence="2">The sequence shown here is derived from an EMBL/GenBank/DDBJ whole genome shotgun (WGS) entry which is preliminary data.</text>
</comment>
<keyword evidence="3" id="KW-1185">Reference proteome</keyword>
<feature type="compositionally biased region" description="Gly residues" evidence="1">
    <location>
        <begin position="481"/>
        <end position="493"/>
    </location>
</feature>
<proteinExistence type="predicted"/>
<accession>A0ABQ5RT34</accession>
<evidence type="ECO:0000313" key="3">
    <source>
        <dbReference type="Proteomes" id="UP001165090"/>
    </source>
</evidence>
<evidence type="ECO:0000256" key="1">
    <source>
        <dbReference type="SAM" id="MobiDB-lite"/>
    </source>
</evidence>